<dbReference type="Pfam" id="PF00544">
    <property type="entry name" value="Pectate_lyase_4"/>
    <property type="match status" value="1"/>
</dbReference>
<dbReference type="GO" id="GO:0000272">
    <property type="term" value="P:polysaccharide catabolic process"/>
    <property type="evidence" value="ECO:0007669"/>
    <property type="project" value="UniProtKB-KW"/>
</dbReference>
<keyword evidence="2" id="KW-0119">Carbohydrate metabolism</keyword>
<accession>A0A653AK30</accession>
<dbReference type="GO" id="GO:0030570">
    <property type="term" value="F:pectate lyase activity"/>
    <property type="evidence" value="ECO:0007669"/>
    <property type="project" value="InterPro"/>
</dbReference>
<dbReference type="Pfam" id="PF18283">
    <property type="entry name" value="CBM77"/>
    <property type="match status" value="1"/>
</dbReference>
<dbReference type="Pfam" id="PF18962">
    <property type="entry name" value="Por_Secre_tail"/>
    <property type="match status" value="1"/>
</dbReference>
<dbReference type="Gene3D" id="2.160.20.10">
    <property type="entry name" value="Single-stranded right-handed beta-helix, Pectin lyase-like"/>
    <property type="match status" value="1"/>
</dbReference>
<keyword evidence="2" id="KW-0964">Secreted</keyword>
<keyword evidence="1 2" id="KW-0456">Lyase</keyword>
<dbReference type="InterPro" id="IPR011050">
    <property type="entry name" value="Pectin_lyase_fold/virulence"/>
</dbReference>
<reference evidence="4" key="1">
    <citation type="submission" date="2018-07" db="EMBL/GenBank/DDBJ databases">
        <authorList>
            <consortium name="Genoscope - CEA"/>
            <person name="William W."/>
        </authorList>
    </citation>
    <scope>NUCLEOTIDE SEQUENCE</scope>
    <source>
        <strain evidence="4">IK1</strain>
    </source>
</reference>
<comment type="subcellular location">
    <subcellularLocation>
        <location evidence="2">Secreted</location>
    </subcellularLocation>
</comment>
<keyword evidence="2" id="KW-0624">Polysaccharide degradation</keyword>
<protein>
    <submittedName>
        <fullName evidence="4">Candidate pectin or pectate lyase</fullName>
    </submittedName>
</protein>
<name>A0A653AK30_9BACT</name>
<dbReference type="InterPro" id="IPR002022">
    <property type="entry name" value="Pec_lyase"/>
</dbReference>
<dbReference type="InterPro" id="IPR041253">
    <property type="entry name" value="CBM77"/>
</dbReference>
<proteinExistence type="inferred from homology"/>
<dbReference type="GO" id="GO:0005576">
    <property type="term" value="C:extracellular region"/>
    <property type="evidence" value="ECO:0007669"/>
    <property type="project" value="UniProtKB-SubCell"/>
</dbReference>
<dbReference type="AlphaFoldDB" id="A0A653AK30"/>
<organism evidence="4">
    <name type="scientific">uncultured Paludibacter sp</name>
    <dbReference type="NCBI Taxonomy" id="497635"/>
    <lineage>
        <taxon>Bacteria</taxon>
        <taxon>Pseudomonadati</taxon>
        <taxon>Bacteroidota</taxon>
        <taxon>Bacteroidia</taxon>
        <taxon>Bacteroidales</taxon>
        <taxon>Paludibacteraceae</taxon>
        <taxon>Paludibacter</taxon>
        <taxon>environmental samples</taxon>
    </lineage>
</organism>
<dbReference type="SUPFAM" id="SSF51126">
    <property type="entry name" value="Pectin lyase-like"/>
    <property type="match status" value="1"/>
</dbReference>
<dbReference type="PANTHER" id="PTHR31683:SF18">
    <property type="entry name" value="PECTATE LYASE 21-RELATED"/>
    <property type="match status" value="1"/>
</dbReference>
<evidence type="ECO:0000256" key="1">
    <source>
        <dbReference type="ARBA" id="ARBA00023239"/>
    </source>
</evidence>
<evidence type="ECO:0000259" key="3">
    <source>
        <dbReference type="SMART" id="SM00656"/>
    </source>
</evidence>
<dbReference type="PANTHER" id="PTHR31683">
    <property type="entry name" value="PECTATE LYASE 18-RELATED"/>
    <property type="match status" value="1"/>
</dbReference>
<comment type="similarity">
    <text evidence="2">Belongs to the polysaccharide lyase 1 family.</text>
</comment>
<dbReference type="InterPro" id="IPR045032">
    <property type="entry name" value="PEL"/>
</dbReference>
<evidence type="ECO:0000256" key="2">
    <source>
        <dbReference type="RuleBase" id="RU361173"/>
    </source>
</evidence>
<sequence length="752" mass="82499">MKKIIVIFIGLIFISPIQAQSVSIIKSAGWLESAYVEWAPVTEAQSYNVYYSGAGISDKKIDTQLIRNYGTYFRADILGLKAGIYTIKVVPVISDVESVGTITPELIVVSHDRSGFGFWNGRIPGAYKVDGTPKDGAVILYITENSKNTISMDVTGANTNPCVGLQNILDGFKKGNDTRPLIVRLVGQITDLDYMLNGDIVIENKNNILGHITMEGVGEDAVADGWGLRIKNASNIEVRNIGFMNCNSDEGDNVGLQQDNDYIWVHNCDMFYGNSGSDADQIKGDGALDCKKSTYVTFSYNHFWDSGKSNLLGLSEGTTSGLFITYHHNWYDHSDSRHPRVRFYSAHVYNNYYDGIAKYGVGSTEGSSVFVEANYFRNCKYPMLISMQGSDVWNETTQTNDYKNMPTFSSEDGGIIKAFNNYMTGQRRFVPYGDANYINSTVDFDAYVVSNRTDQVPSNTNSAYGANTYNNFDTNSSVMYNYTPDSPEDAETKVMQYAGRVTGGDLKWTFDNSVDDASYAVNSGLKSALTNYKTTLVSVQGDTTSTEPGGDPEPSPGDMIHNFTLSGKTSSFYTITGNLSTSYGSVNYNGLTLTQCLKIESSTNITFTTTQSGTVTLVFNSSYSGTVKIDGTVYTPSSGIITATLTSGAHTIVKGSGSNYLFYMNTIYDSTGVGIINNSKTAFYPNPITRYLYAPQDIELEQISIYSLSGTVLRQIKGNVKNIDLIDLTPGSYLLKAKTKQGMILQIIIKSK</sequence>
<dbReference type="NCBIfam" id="TIGR04183">
    <property type="entry name" value="Por_Secre_tail"/>
    <property type="match status" value="1"/>
</dbReference>
<dbReference type="SMART" id="SM00656">
    <property type="entry name" value="Amb_all"/>
    <property type="match status" value="1"/>
</dbReference>
<evidence type="ECO:0000313" key="4">
    <source>
        <dbReference type="EMBL" id="VBB48433.1"/>
    </source>
</evidence>
<dbReference type="InterPro" id="IPR026444">
    <property type="entry name" value="Secre_tail"/>
</dbReference>
<gene>
    <name evidence="4" type="ORF">TRIP_D440451</name>
</gene>
<dbReference type="InterPro" id="IPR012334">
    <property type="entry name" value="Pectin_lyas_fold"/>
</dbReference>
<dbReference type="EMBL" id="UPXZ01000039">
    <property type="protein sequence ID" value="VBB48433.1"/>
    <property type="molecule type" value="Genomic_DNA"/>
</dbReference>
<feature type="domain" description="Pectate lyase" evidence="3">
    <location>
        <begin position="158"/>
        <end position="382"/>
    </location>
</feature>